<dbReference type="InterPro" id="IPR040122">
    <property type="entry name" value="Importin_beta"/>
</dbReference>
<evidence type="ECO:0000256" key="1">
    <source>
        <dbReference type="ARBA" id="ARBA00004496"/>
    </source>
</evidence>
<keyword evidence="2" id="KW-0813">Transport</keyword>
<gene>
    <name evidence="7" type="ORF">HPB48_003068</name>
</gene>
<dbReference type="AlphaFoldDB" id="A0A9J6FQT5"/>
<keyword evidence="3" id="KW-0963">Cytoplasm</keyword>
<evidence type="ECO:0000256" key="5">
    <source>
        <dbReference type="ARBA" id="ARBA00022927"/>
    </source>
</evidence>
<evidence type="ECO:0000256" key="6">
    <source>
        <dbReference type="SAM" id="MobiDB-lite"/>
    </source>
</evidence>
<feature type="region of interest" description="Disordered" evidence="6">
    <location>
        <begin position="37"/>
        <end position="60"/>
    </location>
</feature>
<comment type="subcellular location">
    <subcellularLocation>
        <location evidence="1">Cytoplasm</location>
    </subcellularLocation>
</comment>
<dbReference type="Gene3D" id="1.25.10.10">
    <property type="entry name" value="Leucine-rich Repeat Variant"/>
    <property type="match status" value="1"/>
</dbReference>
<evidence type="ECO:0000256" key="3">
    <source>
        <dbReference type="ARBA" id="ARBA00022490"/>
    </source>
</evidence>
<protein>
    <submittedName>
        <fullName evidence="7">Uncharacterized protein</fullName>
    </submittedName>
</protein>
<dbReference type="InterPro" id="IPR016024">
    <property type="entry name" value="ARM-type_fold"/>
</dbReference>
<dbReference type="VEuPathDB" id="VectorBase:HLOH_061325"/>
<reference evidence="7 8" key="1">
    <citation type="journal article" date="2020" name="Cell">
        <title>Large-Scale Comparative Analyses of Tick Genomes Elucidate Their Genetic Diversity and Vector Capacities.</title>
        <authorList>
            <consortium name="Tick Genome and Microbiome Consortium (TIGMIC)"/>
            <person name="Jia N."/>
            <person name="Wang J."/>
            <person name="Shi W."/>
            <person name="Du L."/>
            <person name="Sun Y."/>
            <person name="Zhan W."/>
            <person name="Jiang J.F."/>
            <person name="Wang Q."/>
            <person name="Zhang B."/>
            <person name="Ji P."/>
            <person name="Bell-Sakyi L."/>
            <person name="Cui X.M."/>
            <person name="Yuan T.T."/>
            <person name="Jiang B.G."/>
            <person name="Yang W.F."/>
            <person name="Lam T.T."/>
            <person name="Chang Q.C."/>
            <person name="Ding S.J."/>
            <person name="Wang X.J."/>
            <person name="Zhu J.G."/>
            <person name="Ruan X.D."/>
            <person name="Zhao L."/>
            <person name="Wei J.T."/>
            <person name="Ye R.Z."/>
            <person name="Que T.C."/>
            <person name="Du C.H."/>
            <person name="Zhou Y.H."/>
            <person name="Cheng J.X."/>
            <person name="Dai P.F."/>
            <person name="Guo W.B."/>
            <person name="Han X.H."/>
            <person name="Huang E.J."/>
            <person name="Li L.F."/>
            <person name="Wei W."/>
            <person name="Gao Y.C."/>
            <person name="Liu J.Z."/>
            <person name="Shao H.Z."/>
            <person name="Wang X."/>
            <person name="Wang C.C."/>
            <person name="Yang T.C."/>
            <person name="Huo Q.B."/>
            <person name="Li W."/>
            <person name="Chen H.Y."/>
            <person name="Chen S.E."/>
            <person name="Zhou L.G."/>
            <person name="Ni X.B."/>
            <person name="Tian J.H."/>
            <person name="Sheng Y."/>
            <person name="Liu T."/>
            <person name="Pan Y.S."/>
            <person name="Xia L.Y."/>
            <person name="Li J."/>
            <person name="Zhao F."/>
            <person name="Cao W.C."/>
        </authorList>
    </citation>
    <scope>NUCLEOTIDE SEQUENCE [LARGE SCALE GENOMIC DNA]</scope>
    <source>
        <strain evidence="7">HaeL-2018</strain>
    </source>
</reference>
<dbReference type="OrthoDB" id="543373at2759"/>
<comment type="caution">
    <text evidence="7">The sequence shown here is derived from an EMBL/GenBank/DDBJ whole genome shotgun (WGS) entry which is preliminary data.</text>
</comment>
<dbReference type="EMBL" id="JABSTR010000003">
    <property type="protein sequence ID" value="KAH9365666.1"/>
    <property type="molecule type" value="Genomic_DNA"/>
</dbReference>
<dbReference type="SUPFAM" id="SSF48371">
    <property type="entry name" value="ARM repeat"/>
    <property type="match status" value="1"/>
</dbReference>
<keyword evidence="4" id="KW-0677">Repeat</keyword>
<evidence type="ECO:0000313" key="8">
    <source>
        <dbReference type="Proteomes" id="UP000821853"/>
    </source>
</evidence>
<feature type="compositionally biased region" description="Basic and acidic residues" evidence="6">
    <location>
        <begin position="39"/>
        <end position="48"/>
    </location>
</feature>
<evidence type="ECO:0000313" key="7">
    <source>
        <dbReference type="EMBL" id="KAH9365666.1"/>
    </source>
</evidence>
<dbReference type="GO" id="GO:0005737">
    <property type="term" value="C:cytoplasm"/>
    <property type="evidence" value="ECO:0007669"/>
    <property type="project" value="UniProtKB-SubCell"/>
</dbReference>
<organism evidence="7 8">
    <name type="scientific">Haemaphysalis longicornis</name>
    <name type="common">Bush tick</name>
    <dbReference type="NCBI Taxonomy" id="44386"/>
    <lineage>
        <taxon>Eukaryota</taxon>
        <taxon>Metazoa</taxon>
        <taxon>Ecdysozoa</taxon>
        <taxon>Arthropoda</taxon>
        <taxon>Chelicerata</taxon>
        <taxon>Arachnida</taxon>
        <taxon>Acari</taxon>
        <taxon>Parasitiformes</taxon>
        <taxon>Ixodida</taxon>
        <taxon>Ixodoidea</taxon>
        <taxon>Ixodidae</taxon>
        <taxon>Haemaphysalinae</taxon>
        <taxon>Haemaphysalis</taxon>
    </lineage>
</organism>
<accession>A0A9J6FQT5</accession>
<keyword evidence="5" id="KW-0653">Protein transport</keyword>
<name>A0A9J6FQT5_HAELO</name>
<evidence type="ECO:0000256" key="2">
    <source>
        <dbReference type="ARBA" id="ARBA00022448"/>
    </source>
</evidence>
<dbReference type="Proteomes" id="UP000821853">
    <property type="component" value="Unassembled WGS sequence"/>
</dbReference>
<sequence>MPEFSPLASVYTPGALTEIGASISNADGAANVKHFLSTKPHDTKRDHPISNTPSSAVTHPPRYGRDGFGYRLAAFIAAVIPRLQTLTPMYNELADACLLMVDYHSTTAAFRSKGLGTVAGLIKESPERFIKGLDSPKLPPLVTRLLYIIGEGLNQLAMSGKHHSEQDSAVAKDSLLRLVLCPEGATLIPLVADRMCAMIKSKDLSQRYRGLTALKALCGNAPVAVFTGVDEFRRVLACKSFDSVFRFLHEPEMKIRRMAITVLEQTVPALSEEYVLYSHKTFIPQLLAMLTPSSQDELLSIATKTLVRYFSSCPEDAAVSYMRPLYLKLDALVKDTLRDQIYGEYTRAVVKAISAMADRLQGSFRGYYDIFMPTLKELITLLGESERPYLRWYAIDCVAHIGLAVGNRKFRIDSPTIMTAVLTALSDKAYRSYYTLGQVIAVAHTLSRAIENECEDFMRQVLPSAFQILSRGDTKLVEFHVGACALLQWYCLPSPWNLQAIRLRRDPSCPAPVVRS</sequence>
<evidence type="ECO:0000256" key="4">
    <source>
        <dbReference type="ARBA" id="ARBA00022737"/>
    </source>
</evidence>
<dbReference type="InterPro" id="IPR011989">
    <property type="entry name" value="ARM-like"/>
</dbReference>
<dbReference type="PANTHER" id="PTHR10527">
    <property type="entry name" value="IMPORTIN BETA"/>
    <property type="match status" value="1"/>
</dbReference>
<keyword evidence="8" id="KW-1185">Reference proteome</keyword>
<dbReference type="GO" id="GO:0006606">
    <property type="term" value="P:protein import into nucleus"/>
    <property type="evidence" value="ECO:0007669"/>
    <property type="project" value="InterPro"/>
</dbReference>
<proteinExistence type="predicted"/>